<organism evidence="1 2">
    <name type="scientific">Niabella drilacis (strain DSM 25811 / CCM 8410 / CCUG 62505 / LMG 26954 / E90)</name>
    <dbReference type="NCBI Taxonomy" id="1285928"/>
    <lineage>
        <taxon>Bacteria</taxon>
        <taxon>Pseudomonadati</taxon>
        <taxon>Bacteroidota</taxon>
        <taxon>Chitinophagia</taxon>
        <taxon>Chitinophagales</taxon>
        <taxon>Chitinophagaceae</taxon>
        <taxon>Niabella</taxon>
    </lineage>
</organism>
<evidence type="ECO:0000313" key="1">
    <source>
        <dbReference type="EMBL" id="SDD79237.1"/>
    </source>
</evidence>
<keyword evidence="2" id="KW-1185">Reference proteome</keyword>
<protein>
    <recommendedName>
        <fullName evidence="3">DUF2911 domain-containing protein</fullName>
    </recommendedName>
</protein>
<evidence type="ECO:0000313" key="2">
    <source>
        <dbReference type="Proteomes" id="UP000198757"/>
    </source>
</evidence>
<dbReference type="STRING" id="1285928.SAMN04487894_113124"/>
<evidence type="ECO:0008006" key="3">
    <source>
        <dbReference type="Google" id="ProtNLM"/>
    </source>
</evidence>
<dbReference type="Pfam" id="PF11138">
    <property type="entry name" value="DUF2911"/>
    <property type="match status" value="1"/>
</dbReference>
<sequence length="186" mass="21241">MTKYVLTAIIAFSFMLPVHGQSWIPVDKSPMDQIYYPVDYPSKKIRGTSEPLRMRVIYSRPAKNNRKIFNSDIVPYGKVWRLGANEATEIQFFATATIGSKKIPAGRYTLYCIPTEKEWTFIVNKDTDAWGAFNYDAAKDVVRTSVPVEELKDPIEFLTIDFEKSGSTVNLAIEWDQKKASLPINF</sequence>
<dbReference type="RefSeq" id="WP_090391959.1">
    <property type="nucleotide sequence ID" value="NZ_FMZO01000013.1"/>
</dbReference>
<proteinExistence type="predicted"/>
<dbReference type="OrthoDB" id="9808374at2"/>
<gene>
    <name evidence="1" type="ORF">SAMN04487894_113124</name>
</gene>
<reference evidence="2" key="1">
    <citation type="submission" date="2016-10" db="EMBL/GenBank/DDBJ databases">
        <authorList>
            <person name="Varghese N."/>
            <person name="Submissions S."/>
        </authorList>
    </citation>
    <scope>NUCLEOTIDE SEQUENCE [LARGE SCALE GENOMIC DNA]</scope>
    <source>
        <strain evidence="2">DSM 25811 / CCM 8410 / LMG 26954 / E90</strain>
    </source>
</reference>
<dbReference type="AlphaFoldDB" id="A0A1G6XPE5"/>
<dbReference type="Proteomes" id="UP000198757">
    <property type="component" value="Unassembled WGS sequence"/>
</dbReference>
<dbReference type="InterPro" id="IPR021314">
    <property type="entry name" value="DUF2911"/>
</dbReference>
<name>A0A1G6XPE5_NIADE</name>
<accession>A0A1G6XPE5</accession>
<dbReference type="EMBL" id="FMZO01000013">
    <property type="protein sequence ID" value="SDD79237.1"/>
    <property type="molecule type" value="Genomic_DNA"/>
</dbReference>